<dbReference type="PANTHER" id="PTHR43941:SF5">
    <property type="entry name" value="ELKS_RAB6-INTERACTING_CAST FAMILY PROTEIN"/>
    <property type="match status" value="1"/>
</dbReference>
<dbReference type="GO" id="GO:0000796">
    <property type="term" value="C:condensin complex"/>
    <property type="evidence" value="ECO:0007669"/>
    <property type="project" value="TreeGrafter"/>
</dbReference>
<gene>
    <name evidence="3" type="ORF">Goshw_023547</name>
</gene>
<evidence type="ECO:0000313" key="3">
    <source>
        <dbReference type="EMBL" id="MBA0866701.1"/>
    </source>
</evidence>
<keyword evidence="1" id="KW-0175">Coiled coil</keyword>
<feature type="coiled-coil region" evidence="1">
    <location>
        <begin position="408"/>
        <end position="691"/>
    </location>
</feature>
<protein>
    <recommendedName>
        <fullName evidence="5">MAR-binding filament-like protein 1-1</fullName>
    </recommendedName>
</protein>
<name>A0A7J9M6U5_GOSSC</name>
<feature type="coiled-coil region" evidence="1">
    <location>
        <begin position="144"/>
        <end position="361"/>
    </location>
</feature>
<feature type="region of interest" description="Disordered" evidence="2">
    <location>
        <begin position="99"/>
        <end position="120"/>
    </location>
</feature>
<dbReference type="Gene3D" id="1.10.287.1490">
    <property type="match status" value="1"/>
</dbReference>
<dbReference type="OrthoDB" id="10255522at2759"/>
<dbReference type="GO" id="GO:0007076">
    <property type="term" value="P:mitotic chromosome condensation"/>
    <property type="evidence" value="ECO:0007669"/>
    <property type="project" value="TreeGrafter"/>
</dbReference>
<dbReference type="SUPFAM" id="SSF57997">
    <property type="entry name" value="Tropomyosin"/>
    <property type="match status" value="1"/>
</dbReference>
<evidence type="ECO:0000313" key="4">
    <source>
        <dbReference type="Proteomes" id="UP000593576"/>
    </source>
</evidence>
<proteinExistence type="predicted"/>
<dbReference type="GO" id="GO:0000793">
    <property type="term" value="C:condensed chromosome"/>
    <property type="evidence" value="ECO:0007669"/>
    <property type="project" value="TreeGrafter"/>
</dbReference>
<dbReference type="AlphaFoldDB" id="A0A7J9M6U5"/>
<dbReference type="PANTHER" id="PTHR43941">
    <property type="entry name" value="STRUCTURAL MAINTENANCE OF CHROMOSOMES PROTEIN 2"/>
    <property type="match status" value="1"/>
</dbReference>
<dbReference type="Proteomes" id="UP000593576">
    <property type="component" value="Unassembled WGS sequence"/>
</dbReference>
<evidence type="ECO:0008006" key="5">
    <source>
        <dbReference type="Google" id="ProtNLM"/>
    </source>
</evidence>
<keyword evidence="4" id="KW-1185">Reference proteome</keyword>
<dbReference type="EMBL" id="JABFAF010000009">
    <property type="protein sequence ID" value="MBA0866701.1"/>
    <property type="molecule type" value="Genomic_DNA"/>
</dbReference>
<accession>A0A7J9M6U5</accession>
<organism evidence="3 4">
    <name type="scientific">Gossypium schwendimanii</name>
    <name type="common">Cotton</name>
    <dbReference type="NCBI Taxonomy" id="34291"/>
    <lineage>
        <taxon>Eukaryota</taxon>
        <taxon>Viridiplantae</taxon>
        <taxon>Streptophyta</taxon>
        <taxon>Embryophyta</taxon>
        <taxon>Tracheophyta</taxon>
        <taxon>Spermatophyta</taxon>
        <taxon>Magnoliopsida</taxon>
        <taxon>eudicotyledons</taxon>
        <taxon>Gunneridae</taxon>
        <taxon>Pentapetalae</taxon>
        <taxon>rosids</taxon>
        <taxon>malvids</taxon>
        <taxon>Malvales</taxon>
        <taxon>Malvaceae</taxon>
        <taxon>Malvoideae</taxon>
        <taxon>Gossypium</taxon>
    </lineage>
</organism>
<feature type="compositionally biased region" description="Basic and acidic residues" evidence="2">
    <location>
        <begin position="103"/>
        <end position="117"/>
    </location>
</feature>
<evidence type="ECO:0000256" key="2">
    <source>
        <dbReference type="SAM" id="MobiDB-lite"/>
    </source>
</evidence>
<feature type="region of interest" description="Disordered" evidence="2">
    <location>
        <begin position="696"/>
        <end position="731"/>
    </location>
</feature>
<dbReference type="Gene3D" id="1.10.287.2610">
    <property type="match status" value="1"/>
</dbReference>
<dbReference type="GO" id="GO:0000785">
    <property type="term" value="C:chromatin"/>
    <property type="evidence" value="ECO:0007669"/>
    <property type="project" value="TreeGrafter"/>
</dbReference>
<evidence type="ECO:0000256" key="1">
    <source>
        <dbReference type="SAM" id="Coils"/>
    </source>
</evidence>
<dbReference type="GO" id="GO:0003682">
    <property type="term" value="F:chromatin binding"/>
    <property type="evidence" value="ECO:0007669"/>
    <property type="project" value="TreeGrafter"/>
</dbReference>
<reference evidence="3 4" key="1">
    <citation type="journal article" date="2019" name="Genome Biol. Evol.">
        <title>Insights into the evolution of the New World diploid cottons (Gossypium, subgenus Houzingenia) based on genome sequencing.</title>
        <authorList>
            <person name="Grover C.E."/>
            <person name="Arick M.A. 2nd"/>
            <person name="Thrash A."/>
            <person name="Conover J.L."/>
            <person name="Sanders W.S."/>
            <person name="Peterson D.G."/>
            <person name="Frelichowski J.E."/>
            <person name="Scheffler J.A."/>
            <person name="Scheffler B.E."/>
            <person name="Wendel J.F."/>
        </authorList>
    </citation>
    <scope>NUCLEOTIDE SEQUENCE [LARGE SCALE GENOMIC DNA]</scope>
    <source>
        <strain evidence="3">1</strain>
        <tissue evidence="3">Leaf</tissue>
    </source>
</reference>
<feature type="compositionally biased region" description="Basic residues" evidence="2">
    <location>
        <begin position="721"/>
        <end position="731"/>
    </location>
</feature>
<sequence>MVEMGFVIGSSCYLQTPISNCQLLFSSSSSSQSVFFNLRNAESKRRSRSFRPPMASLSHQDPNDHVSHKRRAVLLVGISILPFLQLRANAVEGSTLKNVTESELNKPEENQKAEEARGGSPSNPFLSFLNGLGIFGVSVLGPLYALLQKEKKETDQALESIKIKLKEKEAAIVSMEKDFESKLLNEREERTKQLKEAKEEKLSIMDQLNSANYTIAGLGQELKNEKRLIENLKVQIDSLQSNLLKAGEEKRSLEQELKEKLDLVGVLQEKVNLLSSELKDKEVNIQKLSSSIDEKESELKNVNTAYEKTKEELRKANSEIEGLKEELLRNQSELESKNAAVGELNARISSLTVEKDNSRQEFGALQEDYNNLKVSSENKVAADAKLLGEREKEIHLLKDQLELAVNDASKNKAIVVDLEKERENLKKALEVELENLKKLKEELLVAEETLAKSKSEASDLFKQLKNSQTQCKELESEVSRVRAEFDETKLRLQGSLDEAEQSGKVLANELAAAKELLNKTREEVQTFSHELASMTENRDSLQRELVDVYKKAETTAGDLKEEKAIVSSLKKEVQALEKQISNDKEARKSLEKDLEEATKSLDEVNQNILKLSKDLESTNAKISSLEDEKTVLYKTLTEQKNAAKEARENMEDAHNLVMSLGKERESLEKQAKKLEEELSSAKGEILRLRSEINTSKVAVNDELGQESDNEGKAKVTVSSRKTTRRRKNSSQ</sequence>
<comment type="caution">
    <text evidence="3">The sequence shown here is derived from an EMBL/GenBank/DDBJ whole genome shotgun (WGS) entry which is preliminary data.</text>
</comment>